<protein>
    <submittedName>
        <fullName evidence="2">Glycoside hydrolase family 88 protein</fullName>
    </submittedName>
</protein>
<dbReference type="SUPFAM" id="SSF48208">
    <property type="entry name" value="Six-hairpin glycosidases"/>
    <property type="match status" value="1"/>
</dbReference>
<dbReference type="AlphaFoldDB" id="A0A9D9IC53"/>
<dbReference type="EMBL" id="JADIMF010000112">
    <property type="protein sequence ID" value="MBO8469521.1"/>
    <property type="molecule type" value="Genomic_DNA"/>
</dbReference>
<evidence type="ECO:0000256" key="1">
    <source>
        <dbReference type="ARBA" id="ARBA00022801"/>
    </source>
</evidence>
<comment type="caution">
    <text evidence="2">The sequence shown here is derived from an EMBL/GenBank/DDBJ whole genome shotgun (WGS) entry which is preliminary data.</text>
</comment>
<sequence length="366" mass="41496">MTRPDSPIGYALLAADTMMRKFKAENLPPEGHFHYHQGVFLSGMLKIAALENRDDIFQYAKDWVDSVFNDDGSAKIVDYGDLDDIQPGILLYPIYDKTGDERYKKEMDYVIGEYLACPRCNNGGLYHKVRLTGQMWLDGLYMAGPFVSEYGRRFNHPEYIDDIYHEILTMKAVTEDKDTGLWYHAWDETRKADWADETTGHSHEFWGRSIGWVPVAILDVMDQMEESDPRRAELGKVASDLLNAIISFQGEDGRWYQVVNKVKEKGNWPENSCSSLFAAAIAKAVRYGVLPESCAENAWKAFRGVSGSLAINGDDLEVGNVCIGTGVGDYDFYINRPCSINDLHGVGAFLLMCASMEELRRWENER</sequence>
<dbReference type="InterPro" id="IPR012341">
    <property type="entry name" value="6hp_glycosidase-like_sf"/>
</dbReference>
<organism evidence="2 3">
    <name type="scientific">Candidatus Ornithospirochaeta stercoravium</name>
    <dbReference type="NCBI Taxonomy" id="2840897"/>
    <lineage>
        <taxon>Bacteria</taxon>
        <taxon>Pseudomonadati</taxon>
        <taxon>Spirochaetota</taxon>
        <taxon>Spirochaetia</taxon>
        <taxon>Spirochaetales</taxon>
        <taxon>Spirochaetaceae</taxon>
        <taxon>Spirochaetaceae incertae sedis</taxon>
        <taxon>Candidatus Ornithospirochaeta</taxon>
    </lineage>
</organism>
<keyword evidence="1 2" id="KW-0378">Hydrolase</keyword>
<accession>A0A9D9IC53</accession>
<dbReference type="GO" id="GO:0016787">
    <property type="term" value="F:hydrolase activity"/>
    <property type="evidence" value="ECO:0007669"/>
    <property type="project" value="UniProtKB-KW"/>
</dbReference>
<dbReference type="PANTHER" id="PTHR33886">
    <property type="entry name" value="UNSATURATED RHAMNOGALACTURONAN HYDROLASE (EUROFUNG)"/>
    <property type="match status" value="1"/>
</dbReference>
<dbReference type="PANTHER" id="PTHR33886:SF8">
    <property type="entry name" value="UNSATURATED RHAMNOGALACTURONAN HYDROLASE (EUROFUNG)"/>
    <property type="match status" value="1"/>
</dbReference>
<reference evidence="2" key="2">
    <citation type="journal article" date="2021" name="PeerJ">
        <title>Extensive microbial diversity within the chicken gut microbiome revealed by metagenomics and culture.</title>
        <authorList>
            <person name="Gilroy R."/>
            <person name="Ravi A."/>
            <person name="Getino M."/>
            <person name="Pursley I."/>
            <person name="Horton D.L."/>
            <person name="Alikhan N.F."/>
            <person name="Baker D."/>
            <person name="Gharbi K."/>
            <person name="Hall N."/>
            <person name="Watson M."/>
            <person name="Adriaenssens E.M."/>
            <person name="Foster-Nyarko E."/>
            <person name="Jarju S."/>
            <person name="Secka A."/>
            <person name="Antonio M."/>
            <person name="Oren A."/>
            <person name="Chaudhuri R.R."/>
            <person name="La Ragione R."/>
            <person name="Hildebrand F."/>
            <person name="Pallen M.J."/>
        </authorList>
    </citation>
    <scope>NUCLEOTIDE SEQUENCE</scope>
    <source>
        <strain evidence="2">14700</strain>
    </source>
</reference>
<dbReference type="InterPro" id="IPR008928">
    <property type="entry name" value="6-hairpin_glycosidase_sf"/>
</dbReference>
<name>A0A9D9IC53_9SPIO</name>
<dbReference type="Pfam" id="PF07470">
    <property type="entry name" value="Glyco_hydro_88"/>
    <property type="match status" value="1"/>
</dbReference>
<evidence type="ECO:0000313" key="2">
    <source>
        <dbReference type="EMBL" id="MBO8469521.1"/>
    </source>
</evidence>
<reference evidence="2" key="1">
    <citation type="submission" date="2020-10" db="EMBL/GenBank/DDBJ databases">
        <authorList>
            <person name="Gilroy R."/>
        </authorList>
    </citation>
    <scope>NUCLEOTIDE SEQUENCE</scope>
    <source>
        <strain evidence="2">14700</strain>
    </source>
</reference>
<dbReference type="InterPro" id="IPR010905">
    <property type="entry name" value="Glyco_hydro_88"/>
</dbReference>
<dbReference type="Proteomes" id="UP000810292">
    <property type="component" value="Unassembled WGS sequence"/>
</dbReference>
<proteinExistence type="predicted"/>
<dbReference type="InterPro" id="IPR052043">
    <property type="entry name" value="PolySaccharide_Degr_Enz"/>
</dbReference>
<dbReference type="GO" id="GO:0005975">
    <property type="term" value="P:carbohydrate metabolic process"/>
    <property type="evidence" value="ECO:0007669"/>
    <property type="project" value="InterPro"/>
</dbReference>
<gene>
    <name evidence="2" type="ORF">IAA72_07040</name>
</gene>
<dbReference type="Gene3D" id="1.50.10.10">
    <property type="match status" value="1"/>
</dbReference>
<evidence type="ECO:0000313" key="3">
    <source>
        <dbReference type="Proteomes" id="UP000810292"/>
    </source>
</evidence>